<evidence type="ECO:0000313" key="3">
    <source>
        <dbReference type="Proteomes" id="UP000325415"/>
    </source>
</evidence>
<dbReference type="InterPro" id="IPR007374">
    <property type="entry name" value="ASCH_domain"/>
</dbReference>
<dbReference type="PIRSF" id="PIRSF021320">
    <property type="entry name" value="DUF984"/>
    <property type="match status" value="1"/>
</dbReference>
<feature type="domain" description="ASCH" evidence="1">
    <location>
        <begin position="38"/>
        <end position="164"/>
    </location>
</feature>
<dbReference type="SMART" id="SM01022">
    <property type="entry name" value="ASCH"/>
    <property type="match status" value="1"/>
</dbReference>
<reference evidence="2 3" key="1">
    <citation type="submission" date="2018-04" db="EMBL/GenBank/DDBJ databases">
        <authorList>
            <person name="Eckel V.P."/>
            <person name="Vogel R.F."/>
        </authorList>
    </citation>
    <scope>NUCLEOTIDE SEQUENCE [LARGE SCALE GENOMIC DNA]</scope>
    <source>
        <strain evidence="3">TMW 2.1764</strain>
    </source>
</reference>
<organism evidence="2 3">
    <name type="scientific">Bifidobacterium tibiigranuli</name>
    <dbReference type="NCBI Taxonomy" id="2172043"/>
    <lineage>
        <taxon>Bacteria</taxon>
        <taxon>Bacillati</taxon>
        <taxon>Actinomycetota</taxon>
        <taxon>Actinomycetes</taxon>
        <taxon>Bifidobacteriales</taxon>
        <taxon>Bifidobacteriaceae</taxon>
        <taxon>Bifidobacterium</taxon>
    </lineage>
</organism>
<dbReference type="Gene3D" id="3.10.400.10">
    <property type="entry name" value="Sulfate adenylyltransferase"/>
    <property type="match status" value="1"/>
</dbReference>
<dbReference type="Pfam" id="PF04266">
    <property type="entry name" value="ASCH"/>
    <property type="match status" value="1"/>
</dbReference>
<protein>
    <submittedName>
        <fullName evidence="2">ASCH domain-containing protein</fullName>
    </submittedName>
</protein>
<dbReference type="Proteomes" id="UP000325415">
    <property type="component" value="Unassembled WGS sequence"/>
</dbReference>
<dbReference type="PANTHER" id="PTHR39203:SF1">
    <property type="entry name" value="CYTOPLASMIC PROTEIN"/>
    <property type="match status" value="1"/>
</dbReference>
<dbReference type="InterPro" id="IPR015947">
    <property type="entry name" value="PUA-like_sf"/>
</dbReference>
<dbReference type="EMBL" id="QDAG01000006">
    <property type="protein sequence ID" value="KAE8128026.1"/>
    <property type="molecule type" value="Genomic_DNA"/>
</dbReference>
<dbReference type="AlphaFoldDB" id="A0A5N6S272"/>
<evidence type="ECO:0000313" key="2">
    <source>
        <dbReference type="EMBL" id="KAE8128026.1"/>
    </source>
</evidence>
<name>A0A5N6S272_9BIFI</name>
<keyword evidence="3" id="KW-1185">Reference proteome</keyword>
<proteinExistence type="predicted"/>
<gene>
    <name evidence="2" type="ORF">DDE84_06435</name>
</gene>
<dbReference type="RefSeq" id="WP_152580887.1">
    <property type="nucleotide sequence ID" value="NZ_JALCCS010000001.1"/>
</dbReference>
<dbReference type="OrthoDB" id="9807542at2"/>
<dbReference type="SUPFAM" id="SSF88697">
    <property type="entry name" value="PUA domain-like"/>
    <property type="match status" value="1"/>
</dbReference>
<sequence>MTPVKRREKLSQTTQAVAVRASIALGTIDVDALPRDEFAYPGPLRDKLIASILNGSKTTTTSLLAEYLTDGDEPSPVGALSAPIDSQGKPVCVLRQEAAYICRLADVTLERAINEGEGYRTVAQWRKAHESFWSSPEFIAELDDPDFRLDDDTVVVCERFELIQRL</sequence>
<dbReference type="PANTHER" id="PTHR39203">
    <property type="entry name" value="CYTOPLASMIC PROTEIN-RELATED"/>
    <property type="match status" value="1"/>
</dbReference>
<accession>A0A5N6S272</accession>
<evidence type="ECO:0000259" key="1">
    <source>
        <dbReference type="SMART" id="SM01022"/>
    </source>
</evidence>
<dbReference type="InterPro" id="IPR009326">
    <property type="entry name" value="DUF984"/>
</dbReference>
<dbReference type="GeneID" id="78127319"/>
<comment type="caution">
    <text evidence="2">The sequence shown here is derived from an EMBL/GenBank/DDBJ whole genome shotgun (WGS) entry which is preliminary data.</text>
</comment>